<feature type="transmembrane region" description="Helical" evidence="9">
    <location>
        <begin position="12"/>
        <end position="31"/>
    </location>
</feature>
<feature type="domain" description="Bacterial sugar transferase" evidence="10">
    <location>
        <begin position="264"/>
        <end position="454"/>
    </location>
</feature>
<keyword evidence="12" id="KW-1185">Reference proteome</keyword>
<dbReference type="GO" id="GO:0016780">
    <property type="term" value="F:phosphotransferase activity, for other substituted phosphate groups"/>
    <property type="evidence" value="ECO:0007669"/>
    <property type="project" value="TreeGrafter"/>
</dbReference>
<comment type="subcellular location">
    <subcellularLocation>
        <location evidence="2">Cell membrane</location>
    </subcellularLocation>
    <subcellularLocation>
        <location evidence="1">Membrane</location>
        <topology evidence="1">Multi-pass membrane protein</topology>
    </subcellularLocation>
</comment>
<protein>
    <submittedName>
        <fullName evidence="11">Undecaprenyl-phosphate galactose phosphotransferase, WbaP/exopolysaccharide biosynthesis polyprenyl glycosylphosphotransferase</fullName>
    </submittedName>
</protein>
<feature type="transmembrane region" description="Helical" evidence="9">
    <location>
        <begin position="269"/>
        <end position="290"/>
    </location>
</feature>
<accession>A0A1M5RXU1</accession>
<evidence type="ECO:0000256" key="2">
    <source>
        <dbReference type="ARBA" id="ARBA00004236"/>
    </source>
</evidence>
<dbReference type="InterPro" id="IPR003362">
    <property type="entry name" value="Bact_transf"/>
</dbReference>
<feature type="transmembrane region" description="Helical" evidence="9">
    <location>
        <begin position="43"/>
        <end position="63"/>
    </location>
</feature>
<evidence type="ECO:0000256" key="3">
    <source>
        <dbReference type="ARBA" id="ARBA00006464"/>
    </source>
</evidence>
<reference evidence="12" key="1">
    <citation type="submission" date="2016-11" db="EMBL/GenBank/DDBJ databases">
        <authorList>
            <person name="Varghese N."/>
            <person name="Submissions S."/>
        </authorList>
    </citation>
    <scope>NUCLEOTIDE SEQUENCE [LARGE SCALE GENOMIC DNA]</scope>
    <source>
        <strain evidence="12">DSM 15449</strain>
    </source>
</reference>
<gene>
    <name evidence="11" type="ORF">SAMN02746098_00685</name>
</gene>
<dbReference type="Pfam" id="PF02397">
    <property type="entry name" value="Bac_transf"/>
    <property type="match status" value="1"/>
</dbReference>
<dbReference type="STRING" id="1121420.SAMN02746098_00685"/>
<evidence type="ECO:0000256" key="5">
    <source>
        <dbReference type="ARBA" id="ARBA00022679"/>
    </source>
</evidence>
<evidence type="ECO:0000256" key="8">
    <source>
        <dbReference type="ARBA" id="ARBA00023136"/>
    </source>
</evidence>
<proteinExistence type="inferred from homology"/>
<dbReference type="PANTHER" id="PTHR30576">
    <property type="entry name" value="COLANIC BIOSYNTHESIS UDP-GLUCOSE LIPID CARRIER TRANSFERASE"/>
    <property type="match status" value="1"/>
</dbReference>
<dbReference type="OrthoDB" id="9808602at2"/>
<evidence type="ECO:0000256" key="1">
    <source>
        <dbReference type="ARBA" id="ARBA00004141"/>
    </source>
</evidence>
<evidence type="ECO:0000313" key="12">
    <source>
        <dbReference type="Proteomes" id="UP000183954"/>
    </source>
</evidence>
<dbReference type="GO" id="GO:0005886">
    <property type="term" value="C:plasma membrane"/>
    <property type="evidence" value="ECO:0007669"/>
    <property type="project" value="UniProtKB-SubCell"/>
</dbReference>
<dbReference type="InterPro" id="IPR017475">
    <property type="entry name" value="EPS_sugar_tfrase"/>
</dbReference>
<dbReference type="NCBIfam" id="TIGR03025">
    <property type="entry name" value="EPS_sugtrans"/>
    <property type="match status" value="1"/>
</dbReference>
<comment type="similarity">
    <text evidence="3">Belongs to the bacterial sugar transferase family.</text>
</comment>
<keyword evidence="6 9" id="KW-0812">Transmembrane</keyword>
<keyword evidence="8 9" id="KW-0472">Membrane</keyword>
<sequence>MLYSGRVTRLSVQFFISDILVYTISGFLVGYMKFLSDISAINISAYLIMISMIGIIFMGLLYLSGNYETSELLKVKPQIYFRSLIYGAAFFYVMSFYLRSVSYSRVYFTVFFLVNFLFAIIVRYLLAKVYKSKLGDEAKLPLMAIGFELTADNLLEKLVQEMGLRVVATTAVNTELEEIVNSHRKLASTLGVVSPRELGMLVYEERVGELEPLISYCELNYIPLYIVPSVSRLLSIPLKTINYKGILIFGPQDLIVDGVSKRLKRVMDVILAAAGLFLTSWLLVLVWTTVKLSSSGPAIFAQERLGLDGRKVRIYKFRTMVVDSDKQLSALLENEEIKKDYHDNFKIENDPRITSLGKYLRKLSLDELPQLVNILKGDLSFVGPRPIVPEEIVRYGTHGNVILRVKPGLTGLWQVSGRNDVSYEDRIQMDLYYIHNWSLVFDAKIIIQTIPVVLLGKGAM</sequence>
<feature type="transmembrane region" description="Helical" evidence="9">
    <location>
        <begin position="106"/>
        <end position="126"/>
    </location>
</feature>
<name>A0A1M5RXU1_9FIRM</name>
<evidence type="ECO:0000259" key="10">
    <source>
        <dbReference type="Pfam" id="PF02397"/>
    </source>
</evidence>
<keyword evidence="7 9" id="KW-1133">Transmembrane helix</keyword>
<evidence type="ECO:0000256" key="4">
    <source>
        <dbReference type="ARBA" id="ARBA00022475"/>
    </source>
</evidence>
<dbReference type="PANTHER" id="PTHR30576:SF4">
    <property type="entry name" value="UNDECAPRENYL-PHOSPHATE GALACTOSE PHOSPHOTRANSFERASE"/>
    <property type="match status" value="1"/>
</dbReference>
<evidence type="ECO:0000256" key="9">
    <source>
        <dbReference type="SAM" id="Phobius"/>
    </source>
</evidence>
<organism evidence="11 12">
    <name type="scientific">Desulfosporosinus lacus DSM 15449</name>
    <dbReference type="NCBI Taxonomy" id="1121420"/>
    <lineage>
        <taxon>Bacteria</taxon>
        <taxon>Bacillati</taxon>
        <taxon>Bacillota</taxon>
        <taxon>Clostridia</taxon>
        <taxon>Eubacteriales</taxon>
        <taxon>Desulfitobacteriaceae</taxon>
        <taxon>Desulfosporosinus</taxon>
    </lineage>
</organism>
<evidence type="ECO:0000256" key="7">
    <source>
        <dbReference type="ARBA" id="ARBA00022989"/>
    </source>
</evidence>
<keyword evidence="5 11" id="KW-0808">Transferase</keyword>
<feature type="transmembrane region" description="Helical" evidence="9">
    <location>
        <begin position="84"/>
        <end position="100"/>
    </location>
</feature>
<evidence type="ECO:0000256" key="6">
    <source>
        <dbReference type="ARBA" id="ARBA00022692"/>
    </source>
</evidence>
<evidence type="ECO:0000313" key="11">
    <source>
        <dbReference type="EMBL" id="SHH30838.1"/>
    </source>
</evidence>
<dbReference type="EMBL" id="FQXJ01000003">
    <property type="protein sequence ID" value="SHH30838.1"/>
    <property type="molecule type" value="Genomic_DNA"/>
</dbReference>
<keyword evidence="4" id="KW-1003">Cell membrane</keyword>
<dbReference type="Proteomes" id="UP000183954">
    <property type="component" value="Unassembled WGS sequence"/>
</dbReference>
<dbReference type="AlphaFoldDB" id="A0A1M5RXU1"/>